<keyword evidence="1" id="KW-0812">Transmembrane</keyword>
<keyword evidence="1" id="KW-1133">Transmembrane helix</keyword>
<dbReference type="Ensembl" id="ENSEAST00005082004.1">
    <property type="protein sequence ID" value="ENSEASP00005041812.1"/>
    <property type="gene ID" value="ENSEASG00005024200.1"/>
</dbReference>
<feature type="transmembrane region" description="Helical" evidence="1">
    <location>
        <begin position="24"/>
        <end position="41"/>
    </location>
</feature>
<sequence length="117" mass="12606">MLSCHSLLSCKVSAEKSADSFMGFPLYVACCLSLAAFRILSFSLILDILIVTCLDVGLFGFILFGALCDSCTWMSVSFLRLGMFSTIISSNRFSAPLSLSSPSGTHIIQMLVCLTLS</sequence>
<dbReference type="GeneTree" id="ENSGT01010000224264"/>
<keyword evidence="1" id="KW-0472">Membrane</keyword>
<protein>
    <submittedName>
        <fullName evidence="2">Uncharacterized protein</fullName>
    </submittedName>
</protein>
<dbReference type="AlphaFoldDB" id="A0A9L0INV3"/>
<organism evidence="2 3">
    <name type="scientific">Equus asinus</name>
    <name type="common">Donkey</name>
    <name type="synonym">Equus africanus asinus</name>
    <dbReference type="NCBI Taxonomy" id="9793"/>
    <lineage>
        <taxon>Eukaryota</taxon>
        <taxon>Metazoa</taxon>
        <taxon>Chordata</taxon>
        <taxon>Craniata</taxon>
        <taxon>Vertebrata</taxon>
        <taxon>Euteleostomi</taxon>
        <taxon>Mammalia</taxon>
        <taxon>Eutheria</taxon>
        <taxon>Laurasiatheria</taxon>
        <taxon>Perissodactyla</taxon>
        <taxon>Equidae</taxon>
        <taxon>Equus</taxon>
    </lineage>
</organism>
<dbReference type="Proteomes" id="UP000694387">
    <property type="component" value="Chromosome 15"/>
</dbReference>
<reference evidence="2" key="2">
    <citation type="submission" date="2025-08" db="UniProtKB">
        <authorList>
            <consortium name="Ensembl"/>
        </authorList>
    </citation>
    <scope>IDENTIFICATION</scope>
</reference>
<evidence type="ECO:0000256" key="1">
    <source>
        <dbReference type="SAM" id="Phobius"/>
    </source>
</evidence>
<keyword evidence="3" id="KW-1185">Reference proteome</keyword>
<name>A0A9L0INV3_EQUAS</name>
<reference evidence="2" key="3">
    <citation type="submission" date="2025-09" db="UniProtKB">
        <authorList>
            <consortium name="Ensembl"/>
        </authorList>
    </citation>
    <scope>IDENTIFICATION</scope>
</reference>
<feature type="transmembrane region" description="Helical" evidence="1">
    <location>
        <begin position="48"/>
        <end position="67"/>
    </location>
</feature>
<proteinExistence type="predicted"/>
<accession>A0A9L0INV3</accession>
<evidence type="ECO:0000313" key="3">
    <source>
        <dbReference type="Proteomes" id="UP000694387"/>
    </source>
</evidence>
<evidence type="ECO:0000313" key="2">
    <source>
        <dbReference type="Ensembl" id="ENSEASP00005041812.1"/>
    </source>
</evidence>
<reference evidence="2 3" key="1">
    <citation type="journal article" date="2020" name="Nat. Commun.">
        <title>Donkey genomes provide new insights into domestication and selection for coat color.</title>
        <authorList>
            <person name="Wang"/>
            <person name="C."/>
            <person name="Li"/>
            <person name="H."/>
            <person name="Guo"/>
            <person name="Y."/>
            <person name="Huang"/>
            <person name="J."/>
            <person name="Sun"/>
            <person name="Y."/>
            <person name="Min"/>
            <person name="J."/>
            <person name="Wang"/>
            <person name="J."/>
            <person name="Fang"/>
            <person name="X."/>
            <person name="Zhao"/>
            <person name="Z."/>
            <person name="Wang"/>
            <person name="S."/>
            <person name="Zhang"/>
            <person name="Y."/>
            <person name="Liu"/>
            <person name="Q."/>
            <person name="Jiang"/>
            <person name="Q."/>
            <person name="Wang"/>
            <person name="X."/>
            <person name="Guo"/>
            <person name="Y."/>
            <person name="Yang"/>
            <person name="C."/>
            <person name="Wang"/>
            <person name="Y."/>
            <person name="Tian"/>
            <person name="F."/>
            <person name="Zhuang"/>
            <person name="G."/>
            <person name="Fan"/>
            <person name="Y."/>
            <person name="Gao"/>
            <person name="Q."/>
            <person name="Li"/>
            <person name="Y."/>
            <person name="Ju"/>
            <person name="Z."/>
            <person name="Li"/>
            <person name="J."/>
            <person name="Li"/>
            <person name="R."/>
            <person name="Hou"/>
            <person name="M."/>
            <person name="Yang"/>
            <person name="G."/>
            <person name="Liu"/>
            <person name="G."/>
            <person name="Liu"/>
            <person name="W."/>
            <person name="Guo"/>
            <person name="J."/>
            <person name="Pan"/>
            <person name="S."/>
            <person name="Fan"/>
            <person name="G."/>
            <person name="Zhang"/>
            <person name="W."/>
            <person name="Zhang"/>
            <person name="R."/>
            <person name="Yu"/>
            <person name="J."/>
            <person name="Zhang"/>
            <person name="X."/>
            <person name="Yin"/>
            <person name="Q."/>
            <person name="Ji"/>
            <person name="C."/>
            <person name="Jin"/>
            <person name="Y."/>
            <person name="Yue"/>
            <person name="G."/>
            <person name="Liu"/>
            <person name="M."/>
            <person name="Xu"/>
            <person name="J."/>
            <person name="Liu"/>
            <person name="S."/>
            <person name="Jordana"/>
            <person name="J."/>
            <person name="Noce"/>
            <person name="A."/>
            <person name="Amills"/>
            <person name="M."/>
            <person name="Wu"/>
            <person name="D.D."/>
            <person name="Li"/>
            <person name="S."/>
            <person name="Zhou"/>
            <person name="X. and Zhong"/>
            <person name="J."/>
        </authorList>
    </citation>
    <scope>NUCLEOTIDE SEQUENCE [LARGE SCALE GENOMIC DNA]</scope>
</reference>